<feature type="domain" description="DNA primase/polymerase bifunctional N-terminal" evidence="1">
    <location>
        <begin position="42"/>
        <end position="205"/>
    </location>
</feature>
<organism evidence="2 3">
    <name type="scientific">Microbacterium commune</name>
    <dbReference type="NCBI Taxonomy" id="2762219"/>
    <lineage>
        <taxon>Bacteria</taxon>
        <taxon>Bacillati</taxon>
        <taxon>Actinomycetota</taxon>
        <taxon>Actinomycetes</taxon>
        <taxon>Micrococcales</taxon>
        <taxon>Microbacteriaceae</taxon>
        <taxon>Microbacterium</taxon>
    </lineage>
</organism>
<reference evidence="2 3" key="1">
    <citation type="submission" date="2020-08" db="EMBL/GenBank/DDBJ databases">
        <title>A Genomic Blueprint of the Chicken Gut Microbiome.</title>
        <authorList>
            <person name="Gilroy R."/>
            <person name="Ravi A."/>
            <person name="Getino M."/>
            <person name="Pursley I."/>
            <person name="Horton D.L."/>
            <person name="Alikhan N.-F."/>
            <person name="Baker D."/>
            <person name="Gharbi K."/>
            <person name="Hall N."/>
            <person name="Watson M."/>
            <person name="Adriaenssens E.M."/>
            <person name="Foster-Nyarko E."/>
            <person name="Jarju S."/>
            <person name="Secka A."/>
            <person name="Antonio M."/>
            <person name="Oren A."/>
            <person name="Chaudhuri R."/>
            <person name="La Ragione R.M."/>
            <person name="Hildebrand F."/>
            <person name="Pallen M.J."/>
        </authorList>
    </citation>
    <scope>NUCLEOTIDE SEQUENCE [LARGE SCALE GENOMIC DNA]</scope>
    <source>
        <strain evidence="2 3">Re1</strain>
    </source>
</reference>
<sequence length="208" mass="22158">MPVRAHPRSGTHPGGDPLMVRLPPEIAERVGGGSDPDALASALRWAGEGWPVFPLRAGDKTPAIASRHPKGSKERAECTGQCGKLGHGVHDASRDPEKIRRMFEGRPDANVGGATTDRLVVDLDLNHGGAPVRELPATRVHESGRGNGNTHRVYRLGSSNLARLAKSAPLAPGVDLRAGPGAPWSCRGRFTQQRVSRTRWPMSGLSTT</sequence>
<proteinExistence type="predicted"/>
<dbReference type="Proteomes" id="UP000611521">
    <property type="component" value="Unassembled WGS sequence"/>
</dbReference>
<dbReference type="SUPFAM" id="SSF56747">
    <property type="entry name" value="Prim-pol domain"/>
    <property type="match status" value="1"/>
</dbReference>
<dbReference type="SMART" id="SM00943">
    <property type="entry name" value="Prim-Pol"/>
    <property type="match status" value="1"/>
</dbReference>
<evidence type="ECO:0000259" key="1">
    <source>
        <dbReference type="SMART" id="SM00943"/>
    </source>
</evidence>
<comment type="caution">
    <text evidence="2">The sequence shown here is derived from an EMBL/GenBank/DDBJ whole genome shotgun (WGS) entry which is preliminary data.</text>
</comment>
<evidence type="ECO:0000313" key="2">
    <source>
        <dbReference type="EMBL" id="MBD8012817.1"/>
    </source>
</evidence>
<keyword evidence="3" id="KW-1185">Reference proteome</keyword>
<dbReference type="InterPro" id="IPR015330">
    <property type="entry name" value="DNA_primase/pol_bifunc_N"/>
</dbReference>
<name>A0ABR8W748_9MICO</name>
<accession>A0ABR8W748</accession>
<dbReference type="EMBL" id="JACSPX010000003">
    <property type="protein sequence ID" value="MBD8012817.1"/>
    <property type="molecule type" value="Genomic_DNA"/>
</dbReference>
<evidence type="ECO:0000313" key="3">
    <source>
        <dbReference type="Proteomes" id="UP000611521"/>
    </source>
</evidence>
<gene>
    <name evidence="2" type="ORF">H9633_10965</name>
</gene>
<dbReference type="Pfam" id="PF09250">
    <property type="entry name" value="Prim-Pol"/>
    <property type="match status" value="1"/>
</dbReference>
<protein>
    <submittedName>
        <fullName evidence="2">Bifunctional DNA primase/polymerase</fullName>
    </submittedName>
</protein>